<keyword evidence="2" id="KW-0479">Metal-binding</keyword>
<reference evidence="7 8" key="1">
    <citation type="journal article" date="2024" name="bioRxiv">
        <title>A reference genome for Trichogramma kaykai: A tiny desert-dwelling parasitoid wasp with competing sex-ratio distorters.</title>
        <authorList>
            <person name="Culotta J."/>
            <person name="Lindsey A.R."/>
        </authorList>
    </citation>
    <scope>NUCLEOTIDE SEQUENCE [LARGE SCALE GENOMIC DNA]</scope>
    <source>
        <strain evidence="7 8">KSX58</strain>
    </source>
</reference>
<comment type="subcellular location">
    <subcellularLocation>
        <location evidence="1">Nucleus</location>
    </subcellularLocation>
</comment>
<protein>
    <recommendedName>
        <fullName evidence="6">HAT C-terminal dimerisation domain-containing protein</fullName>
    </recommendedName>
</protein>
<gene>
    <name evidence="7" type="ORF">TKK_011650</name>
</gene>
<evidence type="ECO:0000256" key="3">
    <source>
        <dbReference type="ARBA" id="ARBA00022771"/>
    </source>
</evidence>
<dbReference type="Proteomes" id="UP001627154">
    <property type="component" value="Unassembled WGS sequence"/>
</dbReference>
<evidence type="ECO:0000256" key="4">
    <source>
        <dbReference type="ARBA" id="ARBA00022833"/>
    </source>
</evidence>
<proteinExistence type="predicted"/>
<dbReference type="InterPro" id="IPR008906">
    <property type="entry name" value="HATC_C_dom"/>
</dbReference>
<dbReference type="AlphaFoldDB" id="A0ABD2WMW4"/>
<dbReference type="GO" id="GO:0005634">
    <property type="term" value="C:nucleus"/>
    <property type="evidence" value="ECO:0007669"/>
    <property type="project" value="UniProtKB-SubCell"/>
</dbReference>
<evidence type="ECO:0000256" key="2">
    <source>
        <dbReference type="ARBA" id="ARBA00022723"/>
    </source>
</evidence>
<keyword evidence="8" id="KW-1185">Reference proteome</keyword>
<keyword evidence="5" id="KW-0539">Nucleus</keyword>
<dbReference type="Pfam" id="PF05699">
    <property type="entry name" value="Dimer_Tnp_hAT"/>
    <property type="match status" value="1"/>
</dbReference>
<dbReference type="InterPro" id="IPR052035">
    <property type="entry name" value="ZnF_BED_domain_contain"/>
</dbReference>
<evidence type="ECO:0000256" key="5">
    <source>
        <dbReference type="ARBA" id="ARBA00023242"/>
    </source>
</evidence>
<dbReference type="PANTHER" id="PTHR46481:SF10">
    <property type="entry name" value="ZINC FINGER BED DOMAIN-CONTAINING PROTEIN 39"/>
    <property type="match status" value="1"/>
</dbReference>
<dbReference type="GO" id="GO:0008270">
    <property type="term" value="F:zinc ion binding"/>
    <property type="evidence" value="ECO:0007669"/>
    <property type="project" value="UniProtKB-KW"/>
</dbReference>
<comment type="caution">
    <text evidence="7">The sequence shown here is derived from an EMBL/GenBank/DDBJ whole genome shotgun (WGS) entry which is preliminary data.</text>
</comment>
<dbReference type="SUPFAM" id="SSF53098">
    <property type="entry name" value="Ribonuclease H-like"/>
    <property type="match status" value="1"/>
</dbReference>
<accession>A0ABD2WMW4</accession>
<name>A0ABD2WMW4_9HYME</name>
<organism evidence="7 8">
    <name type="scientific">Trichogramma kaykai</name>
    <dbReference type="NCBI Taxonomy" id="54128"/>
    <lineage>
        <taxon>Eukaryota</taxon>
        <taxon>Metazoa</taxon>
        <taxon>Ecdysozoa</taxon>
        <taxon>Arthropoda</taxon>
        <taxon>Hexapoda</taxon>
        <taxon>Insecta</taxon>
        <taxon>Pterygota</taxon>
        <taxon>Neoptera</taxon>
        <taxon>Endopterygota</taxon>
        <taxon>Hymenoptera</taxon>
        <taxon>Apocrita</taxon>
        <taxon>Proctotrupomorpha</taxon>
        <taxon>Chalcidoidea</taxon>
        <taxon>Trichogrammatidae</taxon>
        <taxon>Trichogramma</taxon>
    </lineage>
</organism>
<keyword evidence="4" id="KW-0862">Zinc</keyword>
<keyword evidence="3" id="KW-0863">Zinc-finger</keyword>
<feature type="domain" description="HAT C-terminal dimerisation" evidence="6">
    <location>
        <begin position="240"/>
        <end position="318"/>
    </location>
</feature>
<sequence length="327" mass="37782">MHQIINKIRSSSPASDALRKAQMEKNPGKAPLQLILDIEIRWTTLPSMIKRYLDLEKFIYVAMSECNSPIDVLNREEQLIMSDVLLITEPIARAIEYISGQNYPTCGLIIPIINGLEKCIQVLEPSSKDGIKFKEKILDSINLRFKDFEFNSVLANATFLDPRYKKDSFRNPMAVIKAQSQINSELIKMVKKPVDDEVDLNSPPIKKTKVPDVWDLDDESRIVEKNRKKAHLDSNAIHPELNQFYQIKRLEREDDPVQFWRNQKEALPTIYPLAIKYAVRLATSVPSERMFSNAGLTKTKIRNRLDPDHLDMIVFLHSCELEDWFSI</sequence>
<evidence type="ECO:0000256" key="1">
    <source>
        <dbReference type="ARBA" id="ARBA00004123"/>
    </source>
</evidence>
<evidence type="ECO:0000313" key="7">
    <source>
        <dbReference type="EMBL" id="KAL3393974.1"/>
    </source>
</evidence>
<evidence type="ECO:0000313" key="8">
    <source>
        <dbReference type="Proteomes" id="UP001627154"/>
    </source>
</evidence>
<evidence type="ECO:0000259" key="6">
    <source>
        <dbReference type="Pfam" id="PF05699"/>
    </source>
</evidence>
<dbReference type="PANTHER" id="PTHR46481">
    <property type="entry name" value="ZINC FINGER BED DOMAIN-CONTAINING PROTEIN 4"/>
    <property type="match status" value="1"/>
</dbReference>
<dbReference type="EMBL" id="JBJJXI010000094">
    <property type="protein sequence ID" value="KAL3393974.1"/>
    <property type="molecule type" value="Genomic_DNA"/>
</dbReference>
<dbReference type="InterPro" id="IPR012337">
    <property type="entry name" value="RNaseH-like_sf"/>
</dbReference>